<evidence type="ECO:0000256" key="1">
    <source>
        <dbReference type="SAM" id="Phobius"/>
    </source>
</evidence>
<dbReference type="InterPro" id="IPR035168">
    <property type="entry name" value="DUF5317"/>
</dbReference>
<dbReference type="AlphaFoldDB" id="A0A017RW52"/>
<dbReference type="STRING" id="1403537.Q428_09665"/>
<comment type="caution">
    <text evidence="2">The sequence shown here is derived from an EMBL/GenBank/DDBJ whole genome shotgun (WGS) entry which is preliminary data.</text>
</comment>
<dbReference type="EMBL" id="AZQP01000028">
    <property type="protein sequence ID" value="EYE88140.1"/>
    <property type="molecule type" value="Genomic_DNA"/>
</dbReference>
<evidence type="ECO:0000313" key="2">
    <source>
        <dbReference type="EMBL" id="EYE88140.1"/>
    </source>
</evidence>
<name>A0A017RW52_9CLOT</name>
<keyword evidence="1" id="KW-0812">Transmembrane</keyword>
<organism evidence="2 3">
    <name type="scientific">Fervidicella metallireducens AeB</name>
    <dbReference type="NCBI Taxonomy" id="1403537"/>
    <lineage>
        <taxon>Bacteria</taxon>
        <taxon>Bacillati</taxon>
        <taxon>Bacillota</taxon>
        <taxon>Clostridia</taxon>
        <taxon>Eubacteriales</taxon>
        <taxon>Clostridiaceae</taxon>
        <taxon>Fervidicella</taxon>
    </lineage>
</organism>
<keyword evidence="3" id="KW-1185">Reference proteome</keyword>
<proteinExistence type="predicted"/>
<gene>
    <name evidence="2" type="ORF">Q428_09665</name>
</gene>
<sequence>MFIEALVLSIILGIILKGSLANLGNLKLDKIYLILISFAIEFLMMILITKGIISRGVYTYFFNFVMYLLLLTFVYYNRSNFTIIIMGIGFILNALPIFLNGGAMPVSPKAVYLAGLAPSVSAVKVSTEGLYVLQNAQTKLWFLGDIIPKPFLRPAVISIGDIVIALGLILLIIKGMRKSLK</sequence>
<evidence type="ECO:0008006" key="4">
    <source>
        <dbReference type="Google" id="ProtNLM"/>
    </source>
</evidence>
<protein>
    <recommendedName>
        <fullName evidence="4">DUF5317 domain-containing protein</fullName>
    </recommendedName>
</protein>
<dbReference type="RefSeq" id="WP_035380273.1">
    <property type="nucleotide sequence ID" value="NZ_AZQP01000028.1"/>
</dbReference>
<accession>A0A017RW52</accession>
<feature type="transmembrane region" description="Helical" evidence="1">
    <location>
        <begin position="56"/>
        <end position="75"/>
    </location>
</feature>
<keyword evidence="1" id="KW-1133">Transmembrane helix</keyword>
<dbReference type="Pfam" id="PF17248">
    <property type="entry name" value="DUF5317"/>
    <property type="match status" value="1"/>
</dbReference>
<keyword evidence="1" id="KW-0472">Membrane</keyword>
<reference evidence="2 3" key="1">
    <citation type="journal article" date="2014" name="Genome Announc.">
        <title>Draft Genome Sequence of Fervidicella metallireducens Strain AeBT, an Iron-Reducing Thermoanaerobe from the Great Artesian Basin.</title>
        <authorList>
            <person name="Patel B.K."/>
        </authorList>
    </citation>
    <scope>NUCLEOTIDE SEQUENCE [LARGE SCALE GENOMIC DNA]</scope>
    <source>
        <strain evidence="2 3">AeB</strain>
    </source>
</reference>
<feature type="transmembrane region" description="Helical" evidence="1">
    <location>
        <begin position="151"/>
        <end position="173"/>
    </location>
</feature>
<dbReference type="OrthoDB" id="37447at2"/>
<dbReference type="Proteomes" id="UP000019681">
    <property type="component" value="Unassembled WGS sequence"/>
</dbReference>
<feature type="transmembrane region" description="Helical" evidence="1">
    <location>
        <begin position="31"/>
        <end position="49"/>
    </location>
</feature>
<evidence type="ECO:0000313" key="3">
    <source>
        <dbReference type="Proteomes" id="UP000019681"/>
    </source>
</evidence>
<feature type="transmembrane region" description="Helical" evidence="1">
    <location>
        <begin position="81"/>
        <end position="99"/>
    </location>
</feature>